<feature type="domain" description="LOB" evidence="2">
    <location>
        <begin position="18"/>
        <end position="119"/>
    </location>
</feature>
<dbReference type="Gramene" id="OMP11382">
    <property type="protein sequence ID" value="OMP11382"/>
    <property type="gene ID" value="CCACVL1_00553"/>
</dbReference>
<dbReference type="OMA" id="PQACAVC"/>
<comment type="similarity">
    <text evidence="1">Belongs to the LOB domain-containing protein family.</text>
</comment>
<reference evidence="3 4" key="1">
    <citation type="submission" date="2013-09" db="EMBL/GenBank/DDBJ databases">
        <title>Corchorus capsularis genome sequencing.</title>
        <authorList>
            <person name="Alam M."/>
            <person name="Haque M.S."/>
            <person name="Islam M.S."/>
            <person name="Emdad E.M."/>
            <person name="Islam M.M."/>
            <person name="Ahmed B."/>
            <person name="Halim A."/>
            <person name="Hossen Q.M.M."/>
            <person name="Hossain M.Z."/>
            <person name="Ahmed R."/>
            <person name="Khan M.M."/>
            <person name="Islam R."/>
            <person name="Rashid M.M."/>
            <person name="Khan S.A."/>
            <person name="Rahman M.S."/>
            <person name="Alam M."/>
        </authorList>
    </citation>
    <scope>NUCLEOTIDE SEQUENCE [LARGE SCALE GENOMIC DNA]</scope>
    <source>
        <strain evidence="4">cv. CVL-1</strain>
        <tissue evidence="3">Whole seedling</tissue>
    </source>
</reference>
<dbReference type="EMBL" id="AWWV01001343">
    <property type="protein sequence ID" value="OMP11382.1"/>
    <property type="molecule type" value="Genomic_DNA"/>
</dbReference>
<dbReference type="PANTHER" id="PTHR31301:SF112">
    <property type="entry name" value="LOB DOMAIN-CONTAINING PROTEIN 22-LIKE"/>
    <property type="match status" value="1"/>
</dbReference>
<organism evidence="3 4">
    <name type="scientific">Corchorus capsularis</name>
    <name type="common">Jute</name>
    <dbReference type="NCBI Taxonomy" id="210143"/>
    <lineage>
        <taxon>Eukaryota</taxon>
        <taxon>Viridiplantae</taxon>
        <taxon>Streptophyta</taxon>
        <taxon>Embryophyta</taxon>
        <taxon>Tracheophyta</taxon>
        <taxon>Spermatophyta</taxon>
        <taxon>Magnoliopsida</taxon>
        <taxon>eudicotyledons</taxon>
        <taxon>Gunneridae</taxon>
        <taxon>Pentapetalae</taxon>
        <taxon>rosids</taxon>
        <taxon>malvids</taxon>
        <taxon>Malvales</taxon>
        <taxon>Malvaceae</taxon>
        <taxon>Grewioideae</taxon>
        <taxon>Apeibeae</taxon>
        <taxon>Corchorus</taxon>
    </lineage>
</organism>
<dbReference type="STRING" id="210143.A0A1R3KWC9"/>
<dbReference type="Pfam" id="PF03195">
    <property type="entry name" value="LOB"/>
    <property type="match status" value="1"/>
</dbReference>
<evidence type="ECO:0000259" key="2">
    <source>
        <dbReference type="PROSITE" id="PS50891"/>
    </source>
</evidence>
<dbReference type="PANTHER" id="PTHR31301">
    <property type="entry name" value="LOB DOMAIN-CONTAINING PROTEIN 4-RELATED"/>
    <property type="match status" value="1"/>
</dbReference>
<dbReference type="PROSITE" id="PS51257">
    <property type="entry name" value="PROKAR_LIPOPROTEIN"/>
    <property type="match status" value="1"/>
</dbReference>
<feature type="non-terminal residue" evidence="3">
    <location>
        <position position="236"/>
    </location>
</feature>
<dbReference type="Proteomes" id="UP000188268">
    <property type="component" value="Unassembled WGS sequence"/>
</dbReference>
<dbReference type="AlphaFoldDB" id="A0A1R3KWC9"/>
<proteinExistence type="inferred from homology"/>
<name>A0A1R3KWC9_COCAP</name>
<keyword evidence="4" id="KW-1185">Reference proteome</keyword>
<dbReference type="OrthoDB" id="1893065at2759"/>
<accession>A0A1R3KWC9</accession>
<sequence>MHKNGDNNDNNNSSAASQACAACKYQRRKCNPNCILAPFFPPSRAKDFLNAHKLFGVSNIKKSIETLDPPQRAIAMKSIIYQANMRASDPVGGCYRYIFELQSQIEWITAELNLVNQRLAICKAQAAAAAAAASQEQPLMEVGQEEEVNPILGLEGLNNAYVDQQRHEAEKHDQGKVYEGSTSSLSQVYNVFDTNSVKLEMEASVPLSDISEDIKPLLAVFDDKGAEKFPFDSKVC</sequence>
<evidence type="ECO:0000313" key="4">
    <source>
        <dbReference type="Proteomes" id="UP000188268"/>
    </source>
</evidence>
<protein>
    <recommendedName>
        <fullName evidence="2">LOB domain-containing protein</fullName>
    </recommendedName>
</protein>
<dbReference type="InterPro" id="IPR004883">
    <property type="entry name" value="LOB"/>
</dbReference>
<dbReference type="PROSITE" id="PS50891">
    <property type="entry name" value="LOB"/>
    <property type="match status" value="1"/>
</dbReference>
<gene>
    <name evidence="3" type="ORF">CCACVL1_00553</name>
</gene>
<evidence type="ECO:0000256" key="1">
    <source>
        <dbReference type="ARBA" id="ARBA00005474"/>
    </source>
</evidence>
<evidence type="ECO:0000313" key="3">
    <source>
        <dbReference type="EMBL" id="OMP11382.1"/>
    </source>
</evidence>
<comment type="caution">
    <text evidence="3">The sequence shown here is derived from an EMBL/GenBank/DDBJ whole genome shotgun (WGS) entry which is preliminary data.</text>
</comment>